<dbReference type="PANTHER" id="PTHR31689:SF0">
    <property type="entry name" value="DIAMINOPIMELATE EPIMERASE"/>
    <property type="match status" value="1"/>
</dbReference>
<dbReference type="AlphaFoldDB" id="A0A6J4ITA0"/>
<gene>
    <name evidence="3" type="primary">dapF</name>
    <name evidence="5" type="ORF">AVDCRST_MAG76-2729</name>
</gene>
<comment type="subcellular location">
    <subcellularLocation>
        <location evidence="3">Cytoplasm</location>
    </subcellularLocation>
</comment>
<reference evidence="5" key="1">
    <citation type="submission" date="2020-02" db="EMBL/GenBank/DDBJ databases">
        <authorList>
            <person name="Meier V. D."/>
        </authorList>
    </citation>
    <scope>NUCLEOTIDE SEQUENCE</scope>
    <source>
        <strain evidence="5">AVDCRST_MAG76</strain>
    </source>
</reference>
<feature type="binding site" evidence="3">
    <location>
        <position position="24"/>
    </location>
    <ligand>
        <name>substrate</name>
    </ligand>
</feature>
<proteinExistence type="inferred from homology"/>
<keyword evidence="3" id="KW-0963">Cytoplasm</keyword>
<organism evidence="5">
    <name type="scientific">uncultured Acidimicrobiales bacterium</name>
    <dbReference type="NCBI Taxonomy" id="310071"/>
    <lineage>
        <taxon>Bacteria</taxon>
        <taxon>Bacillati</taxon>
        <taxon>Actinomycetota</taxon>
        <taxon>Acidimicrobiia</taxon>
        <taxon>Acidimicrobiales</taxon>
        <taxon>environmental samples</taxon>
    </lineage>
</organism>
<keyword evidence="3" id="KW-0028">Amino-acid biosynthesis</keyword>
<feature type="binding site" evidence="3">
    <location>
        <position position="202"/>
    </location>
    <ligand>
        <name>substrate</name>
    </ligand>
</feature>
<feature type="binding site" evidence="3">
    <location>
        <begin position="85"/>
        <end position="86"/>
    </location>
    <ligand>
        <name>substrate</name>
    </ligand>
</feature>
<dbReference type="Gene3D" id="3.10.310.10">
    <property type="entry name" value="Diaminopimelate Epimerase, Chain A, domain 1"/>
    <property type="match status" value="2"/>
</dbReference>
<sequence length="285" mass="29545">MREDGSAVGAWGDMRFSKLHGLGNDFLVLLDDGTTGPLTAERAAALCHRRSGVGADGLIRSERIEGGAVSFELLNADGGPAEMSGNGARALGLAAARAGWWEDRSQPLVLHTKVGARLLEWLGGGLEEARLAAAMGVVRPLDDAGPLWEVLDGSVTGGSWYGWAVDVGNPHAVALIDGKLPSPAELDDALAPLDALRPDAFNHEFVVRGPEAQALTLVVRERGAGWTQACGTGSVAAAWAAHEQGWVGSLVTVHNPGGSVQVDLSGPEARLAGPVTHIADVEVAR</sequence>
<evidence type="ECO:0000256" key="3">
    <source>
        <dbReference type="HAMAP-Rule" id="MF_00197"/>
    </source>
</evidence>
<comment type="subunit">
    <text evidence="3">Homodimer.</text>
</comment>
<feature type="binding site" evidence="3">
    <location>
        <begin position="221"/>
        <end position="222"/>
    </location>
    <ligand>
        <name>substrate</name>
    </ligand>
</feature>
<dbReference type="EC" id="5.1.1.7" evidence="3 4"/>
<dbReference type="InterPro" id="IPR001653">
    <property type="entry name" value="DAP_epimerase_DapF"/>
</dbReference>
<name>A0A6J4ITA0_9ACTN</name>
<dbReference type="EMBL" id="CADCSZ010000162">
    <property type="protein sequence ID" value="CAA9258255.1"/>
    <property type="molecule type" value="Genomic_DNA"/>
</dbReference>
<dbReference type="GO" id="GO:0008837">
    <property type="term" value="F:diaminopimelate epimerase activity"/>
    <property type="evidence" value="ECO:0007669"/>
    <property type="project" value="UniProtKB-UniRule"/>
</dbReference>
<evidence type="ECO:0000256" key="4">
    <source>
        <dbReference type="NCBIfam" id="TIGR00652"/>
    </source>
</evidence>
<feature type="site" description="Could be important to modulate the pK values of the two catalytic cysteine residues" evidence="3">
    <location>
        <position position="171"/>
    </location>
</feature>
<dbReference type="GO" id="GO:0009089">
    <property type="term" value="P:lysine biosynthetic process via diaminopimelate"/>
    <property type="evidence" value="ECO:0007669"/>
    <property type="project" value="UniProtKB-UniRule"/>
</dbReference>
<comment type="function">
    <text evidence="3">Catalyzes the stereoinversion of LL-2,6-diaminopimelate (L,L-DAP) to meso-diaminopimelate (meso-DAP), a precursor of L-lysine and an essential component of the bacterial peptidoglycan.</text>
</comment>
<dbReference type="Pfam" id="PF01678">
    <property type="entry name" value="DAP_epimerase"/>
    <property type="match status" value="2"/>
</dbReference>
<comment type="similarity">
    <text evidence="1 3">Belongs to the diaminopimelate epimerase family.</text>
</comment>
<protein>
    <recommendedName>
        <fullName evidence="3 4">Diaminopimelate epimerase</fullName>
        <shortName evidence="3">DAP epimerase</shortName>
        <ecNumber evidence="3 4">5.1.1.7</ecNumber>
    </recommendedName>
    <alternativeName>
        <fullName evidence="3">PLP-independent amino acid racemase</fullName>
    </alternativeName>
</protein>
<feature type="binding site" evidence="3">
    <location>
        <position position="75"/>
    </location>
    <ligand>
        <name>substrate</name>
    </ligand>
</feature>
<dbReference type="UniPathway" id="UPA00034">
    <property type="reaction ID" value="UER00025"/>
</dbReference>
<evidence type="ECO:0000256" key="2">
    <source>
        <dbReference type="ARBA" id="ARBA00023235"/>
    </source>
</evidence>
<feature type="active site" description="Proton acceptor" evidence="3">
    <location>
        <position position="230"/>
    </location>
</feature>
<dbReference type="SUPFAM" id="SSF54506">
    <property type="entry name" value="Diaminopimelate epimerase-like"/>
    <property type="match status" value="2"/>
</dbReference>
<evidence type="ECO:0000313" key="5">
    <source>
        <dbReference type="EMBL" id="CAA9258255.1"/>
    </source>
</evidence>
<keyword evidence="2 3" id="KW-0413">Isomerase</keyword>
<feature type="binding site" evidence="3">
    <location>
        <position position="169"/>
    </location>
    <ligand>
        <name>substrate</name>
    </ligand>
</feature>
<evidence type="ECO:0000256" key="1">
    <source>
        <dbReference type="ARBA" id="ARBA00010219"/>
    </source>
</evidence>
<feature type="binding site" evidence="3">
    <location>
        <begin position="231"/>
        <end position="232"/>
    </location>
    <ligand>
        <name>substrate</name>
    </ligand>
</feature>
<dbReference type="GO" id="GO:0005829">
    <property type="term" value="C:cytosol"/>
    <property type="evidence" value="ECO:0007669"/>
    <property type="project" value="TreeGrafter"/>
</dbReference>
<dbReference type="NCBIfam" id="TIGR00652">
    <property type="entry name" value="DapF"/>
    <property type="match status" value="1"/>
</dbReference>
<comment type="pathway">
    <text evidence="3">Amino-acid biosynthesis; L-lysine biosynthesis via DAP pathway; DL-2,6-diaminopimelate from LL-2,6-diaminopimelate: step 1/1.</text>
</comment>
<keyword evidence="3" id="KW-0457">Lysine biosynthesis</keyword>
<dbReference type="HAMAP" id="MF_00197">
    <property type="entry name" value="DAP_epimerase"/>
    <property type="match status" value="1"/>
</dbReference>
<dbReference type="PANTHER" id="PTHR31689">
    <property type="entry name" value="DIAMINOPIMELATE EPIMERASE, CHLOROPLASTIC"/>
    <property type="match status" value="1"/>
</dbReference>
<comment type="caution">
    <text evidence="3">Lacks conserved residue(s) required for the propagation of feature annotation.</text>
</comment>
<comment type="catalytic activity">
    <reaction evidence="3">
        <text>(2S,6S)-2,6-diaminopimelate = meso-2,6-diaminopimelate</text>
        <dbReference type="Rhea" id="RHEA:15393"/>
        <dbReference type="ChEBI" id="CHEBI:57609"/>
        <dbReference type="ChEBI" id="CHEBI:57791"/>
        <dbReference type="EC" id="5.1.1.7"/>
    </reaction>
</comment>
<feature type="site" description="Could be important to modulate the pK values of the two catalytic cysteine residues" evidence="3">
    <location>
        <position position="221"/>
    </location>
</feature>
<accession>A0A6J4ITA0</accession>